<keyword evidence="4" id="KW-1133">Transmembrane helix</keyword>
<dbReference type="EMBL" id="JACGCM010001557">
    <property type="protein sequence ID" value="KAF6153762.1"/>
    <property type="molecule type" value="Genomic_DNA"/>
</dbReference>
<comment type="subcellular location">
    <subcellularLocation>
        <location evidence="1">Membrane</location>
    </subcellularLocation>
</comment>
<gene>
    <name evidence="5" type="ORF">GIB67_000995</name>
</gene>
<sequence>MADQARPRIPATAGKNNYVRLNNSPTAKPIHEKPGPPPGTYIVQIPKDQIFCSPPPENANLYKKYTTRCKRSSRRWCYCIGWIFGIISVLIVLIAISKGVLHLVCQAKLPKYSVENISVNGFNLNDSNPTTGLLVSPHFDIFFKAENPHNKISIYYMKESFVTVSLSHTATFCKGALPVFWQRTKEVTIFQTALEEPGLHLSSTIAKTLTGQRKNGEIPLGLDLEVRVQMKIGLISTWTFTIKVYQARCFSSDHLYTIKEYNPGGCGGVARDHTEKFIDACASFIDNQTAFFAKVYGAIISIRLAKSLRAEYLWLELDFVA</sequence>
<feature type="region of interest" description="Disordered" evidence="3">
    <location>
        <begin position="15"/>
        <end position="36"/>
    </location>
</feature>
<evidence type="ECO:0000313" key="5">
    <source>
        <dbReference type="EMBL" id="KAF6153762.1"/>
    </source>
</evidence>
<dbReference type="GO" id="GO:0005886">
    <property type="term" value="C:plasma membrane"/>
    <property type="evidence" value="ECO:0007669"/>
    <property type="project" value="TreeGrafter"/>
</dbReference>
<keyword evidence="2 4" id="KW-0472">Membrane</keyword>
<evidence type="ECO:0000256" key="2">
    <source>
        <dbReference type="ARBA" id="ARBA00023136"/>
    </source>
</evidence>
<dbReference type="InterPro" id="IPR044839">
    <property type="entry name" value="NDR1-like"/>
</dbReference>
<name>A0A7J7MG20_9MAGN</name>
<dbReference type="OrthoDB" id="1849707at2759"/>
<evidence type="ECO:0000256" key="4">
    <source>
        <dbReference type="SAM" id="Phobius"/>
    </source>
</evidence>
<dbReference type="GO" id="GO:0098542">
    <property type="term" value="P:defense response to other organism"/>
    <property type="evidence" value="ECO:0007669"/>
    <property type="project" value="InterPro"/>
</dbReference>
<evidence type="ECO:0000256" key="1">
    <source>
        <dbReference type="ARBA" id="ARBA00004370"/>
    </source>
</evidence>
<evidence type="ECO:0008006" key="7">
    <source>
        <dbReference type="Google" id="ProtNLM"/>
    </source>
</evidence>
<comment type="caution">
    <text evidence="5">The sequence shown here is derived from an EMBL/GenBank/DDBJ whole genome shotgun (WGS) entry which is preliminary data.</text>
</comment>
<accession>A0A7J7MG20</accession>
<evidence type="ECO:0000313" key="6">
    <source>
        <dbReference type="Proteomes" id="UP000541444"/>
    </source>
</evidence>
<reference evidence="5 6" key="1">
    <citation type="journal article" date="2020" name="IScience">
        <title>Genome Sequencing of the Endangered Kingdonia uniflora (Circaeasteraceae, Ranunculales) Reveals Potential Mechanisms of Evolutionary Specialization.</title>
        <authorList>
            <person name="Sun Y."/>
            <person name="Deng T."/>
            <person name="Zhang A."/>
            <person name="Moore M.J."/>
            <person name="Landis J.B."/>
            <person name="Lin N."/>
            <person name="Zhang H."/>
            <person name="Zhang X."/>
            <person name="Huang J."/>
            <person name="Zhang X."/>
            <person name="Sun H."/>
            <person name="Wang H."/>
        </authorList>
    </citation>
    <scope>NUCLEOTIDE SEQUENCE [LARGE SCALE GENOMIC DNA]</scope>
    <source>
        <strain evidence="5">TB1705</strain>
        <tissue evidence="5">Leaf</tissue>
    </source>
</reference>
<dbReference type="AlphaFoldDB" id="A0A7J7MG20"/>
<protein>
    <recommendedName>
        <fullName evidence="7">Late embryogenesis abundant protein LEA-2 subgroup domain-containing protein</fullName>
    </recommendedName>
</protein>
<keyword evidence="6" id="KW-1185">Reference proteome</keyword>
<proteinExistence type="predicted"/>
<feature type="transmembrane region" description="Helical" evidence="4">
    <location>
        <begin position="76"/>
        <end position="96"/>
    </location>
</feature>
<dbReference type="PANTHER" id="PTHR31234:SF72">
    <property type="entry name" value="NDR1_HIN1-LIKE PROTEIN 6"/>
    <property type="match status" value="1"/>
</dbReference>
<evidence type="ECO:0000256" key="3">
    <source>
        <dbReference type="SAM" id="MobiDB-lite"/>
    </source>
</evidence>
<keyword evidence="4" id="KW-0812">Transmembrane</keyword>
<organism evidence="5 6">
    <name type="scientific">Kingdonia uniflora</name>
    <dbReference type="NCBI Taxonomy" id="39325"/>
    <lineage>
        <taxon>Eukaryota</taxon>
        <taxon>Viridiplantae</taxon>
        <taxon>Streptophyta</taxon>
        <taxon>Embryophyta</taxon>
        <taxon>Tracheophyta</taxon>
        <taxon>Spermatophyta</taxon>
        <taxon>Magnoliopsida</taxon>
        <taxon>Ranunculales</taxon>
        <taxon>Circaeasteraceae</taxon>
        <taxon>Kingdonia</taxon>
    </lineage>
</organism>
<dbReference type="Proteomes" id="UP000541444">
    <property type="component" value="Unassembled WGS sequence"/>
</dbReference>
<dbReference type="PANTHER" id="PTHR31234">
    <property type="entry name" value="LATE EMBRYOGENESIS ABUNDANT (LEA) HYDROXYPROLINE-RICH GLYCOPROTEIN FAMILY"/>
    <property type="match status" value="1"/>
</dbReference>